<evidence type="ECO:0000313" key="4">
    <source>
        <dbReference type="Proteomes" id="UP000244677"/>
    </source>
</evidence>
<sequence length="892" mass="101549">MRTNLFHIVLAAFFLFLGNANLYSQEIPKPSKSIAAEKQPDSLTITPQGLIIPADSTAVKDSLKVKKPIIEDQIRHKAKDYTKMDQKKKLTTMYNEAEVYYQDIELKAGIIVINYEKSEVYAGRIKDSLGNYTQFPNFKQGNNTVEPDSIRFNFKTKKALIWNSRTEQGDMRIKAEVTKRENDSVYFMKNSRFTTSKDVDNPEYYFLARKVKFVPGKKVVVGPTNMVIANVPTPLGLPFAYFPMSEESVSGFILPSPGQNNNRGYFLQNGGYYFALSKNYDLAVIGDYYTNGSYGLRFESSYAKRYKYRGNVNLRYENLINSERGLPDYNKTKIYNLQWSHSQDTKSSPSSRFSASVNLGSSKYFQQSINQVNTGSRLNNTLSSSVSYAKTFNSIPQVNVSLTATHSQNTQTQQIDMTLPTLQASVDRIYPFAPKDGSKRGLIKNINFQYNLNAKNQIQTTDSLFFKPEMFRDAKVGFQHSIPLSTNFKVFKHFSVTSGANYNEVWTLKTISKRYDAAQNKEITTDINGFDAYRTYNFNTSINTIIYGTFNFGEDKRIQAIRHLVKPSIGYSYAPGFEKYFDTYAIDASGRTAEYTRFANGVYGGPSKNNSNLLTFELNNTFEAKVTDKDSTKTAPKKVMLLNSLRFATSYDMTADSLPWSPLRISGGTLLFKDKMNINFAVTLDPYALDNSNRKIEKFNIDNGGSLFRMTSANLTMNYSLSSKDNKAAKKNEDQLSNQGLRNGGRADDLFGTSTDFSNQKSQFEDDDDEEESEFKGFFNAEIPWDLRLAYSLTYGNMTRQNKITGNSIMVSGNIDLTPRWKMGVSTGYDFVQKGVTFTQLRFERDLLSWRMDFNWVPIGDYSYWGFFIGIKSGMLSDIKWDKRSTPDQRIR</sequence>
<keyword evidence="4" id="KW-1185">Reference proteome</keyword>
<dbReference type="EMBL" id="CP020919">
    <property type="protein sequence ID" value="AWG27355.1"/>
    <property type="molecule type" value="Genomic_DNA"/>
</dbReference>
<dbReference type="Pfam" id="PF19838">
    <property type="entry name" value="LptD_2"/>
    <property type="match status" value="1"/>
</dbReference>
<gene>
    <name evidence="3" type="ORF">FK004_14930</name>
</gene>
<accession>A0A2S1LUB9</accession>
<feature type="region of interest" description="Disordered" evidence="1">
    <location>
        <begin position="726"/>
        <end position="747"/>
    </location>
</feature>
<dbReference type="PANTHER" id="PTHR30189">
    <property type="entry name" value="LPS-ASSEMBLY PROTEIN"/>
    <property type="match status" value="1"/>
</dbReference>
<organism evidence="3 4">
    <name type="scientific">Flavobacterium kingsejongi</name>
    <dbReference type="NCBI Taxonomy" id="1678728"/>
    <lineage>
        <taxon>Bacteria</taxon>
        <taxon>Pseudomonadati</taxon>
        <taxon>Bacteroidota</taxon>
        <taxon>Flavobacteriia</taxon>
        <taxon>Flavobacteriales</taxon>
        <taxon>Flavobacteriaceae</taxon>
        <taxon>Flavobacterium</taxon>
    </lineage>
</organism>
<dbReference type="GO" id="GO:0009279">
    <property type="term" value="C:cell outer membrane"/>
    <property type="evidence" value="ECO:0007669"/>
    <property type="project" value="TreeGrafter"/>
</dbReference>
<evidence type="ECO:0000259" key="2">
    <source>
        <dbReference type="Pfam" id="PF19838"/>
    </source>
</evidence>
<dbReference type="InterPro" id="IPR045659">
    <property type="entry name" value="LptD_2"/>
</dbReference>
<dbReference type="GO" id="GO:1990351">
    <property type="term" value="C:transporter complex"/>
    <property type="evidence" value="ECO:0007669"/>
    <property type="project" value="TreeGrafter"/>
</dbReference>
<feature type="domain" description="LPS-assembly protein LptD central" evidence="2">
    <location>
        <begin position="219"/>
        <end position="687"/>
    </location>
</feature>
<dbReference type="AlphaFoldDB" id="A0A2S1LUB9"/>
<dbReference type="RefSeq" id="WP_420358878.1">
    <property type="nucleotide sequence ID" value="NZ_CP020919.1"/>
</dbReference>
<dbReference type="Proteomes" id="UP000244677">
    <property type="component" value="Chromosome"/>
</dbReference>
<dbReference type="InterPro" id="IPR050218">
    <property type="entry name" value="LptD"/>
</dbReference>
<evidence type="ECO:0000313" key="3">
    <source>
        <dbReference type="EMBL" id="AWG27355.1"/>
    </source>
</evidence>
<name>A0A2S1LUB9_9FLAO</name>
<evidence type="ECO:0000256" key="1">
    <source>
        <dbReference type="SAM" id="MobiDB-lite"/>
    </source>
</evidence>
<reference evidence="3 4" key="1">
    <citation type="submission" date="2017-04" db="EMBL/GenBank/DDBJ databases">
        <title>Complete genome sequence of Flavobacterium kingsejong AJ004.</title>
        <authorList>
            <person name="Lee P.C."/>
        </authorList>
    </citation>
    <scope>NUCLEOTIDE SEQUENCE [LARGE SCALE GENOMIC DNA]</scope>
    <source>
        <strain evidence="3 4">AJ004</strain>
    </source>
</reference>
<dbReference type="KEGG" id="fki:FK004_14930"/>
<proteinExistence type="predicted"/>
<dbReference type="PANTHER" id="PTHR30189:SF1">
    <property type="entry name" value="LPS-ASSEMBLY PROTEIN LPTD"/>
    <property type="match status" value="1"/>
</dbReference>
<protein>
    <submittedName>
        <fullName evidence="3">Organic solvent tolerance protein OstA</fullName>
    </submittedName>
</protein>